<evidence type="ECO:0000313" key="1">
    <source>
        <dbReference type="EMBL" id="AGT10398.1"/>
    </source>
</evidence>
<dbReference type="PANTHER" id="PTHR47017:SF1">
    <property type="entry name" value="ACYL-COA"/>
    <property type="match status" value="1"/>
</dbReference>
<accession>S5YG08</accession>
<dbReference type="HOGENOM" id="CLU_062615_0_0_5"/>
<dbReference type="PANTHER" id="PTHR47017">
    <property type="entry name" value="ACYL-COA"/>
    <property type="match status" value="1"/>
</dbReference>
<dbReference type="OrthoDB" id="3034222at2"/>
<dbReference type="Proteomes" id="UP000015480">
    <property type="component" value="Chromosome"/>
</dbReference>
<dbReference type="InterPro" id="IPR007434">
    <property type="entry name" value="FemAB-like"/>
</dbReference>
<protein>
    <recommendedName>
        <fullName evidence="3">BioF2-like acetyltransferase domain-containing protein</fullName>
    </recommendedName>
</protein>
<dbReference type="eggNOG" id="COG3146">
    <property type="taxonomic scope" value="Bacteria"/>
</dbReference>
<dbReference type="Gene3D" id="3.40.630.30">
    <property type="match status" value="1"/>
</dbReference>
<dbReference type="SUPFAM" id="SSF55729">
    <property type="entry name" value="Acyl-CoA N-acyltransferases (Nat)"/>
    <property type="match status" value="1"/>
</dbReference>
<dbReference type="EMBL" id="CP006650">
    <property type="protein sequence ID" value="AGT10398.1"/>
    <property type="molecule type" value="Genomic_DNA"/>
</dbReference>
<dbReference type="Pfam" id="PF04339">
    <property type="entry name" value="FemAB_like"/>
    <property type="match status" value="1"/>
</dbReference>
<dbReference type="PATRIC" id="fig|1367847.3.peg.3395"/>
<evidence type="ECO:0008006" key="3">
    <source>
        <dbReference type="Google" id="ProtNLM"/>
    </source>
</evidence>
<dbReference type="AlphaFoldDB" id="S5YG08"/>
<reference evidence="1 2" key="1">
    <citation type="journal article" date="2014" name="BMC Genomics">
        <title>Architecture and functions of a multipartite genome of the methylotrophic bacterium Paracoccus aminophilus JCM 7686, containing primary and secondary chromids.</title>
        <authorList>
            <person name="Dziewit L."/>
            <person name="Czarnecki J."/>
            <person name="Wibberg D."/>
            <person name="Radlinska M."/>
            <person name="Mrozek P."/>
            <person name="Szymczak M."/>
            <person name="Schluter A."/>
            <person name="Puhler A."/>
            <person name="Bartosik D."/>
        </authorList>
    </citation>
    <scope>NUCLEOTIDE SEQUENCE [LARGE SCALE GENOMIC DNA]</scope>
    <source>
        <strain evidence="1">JCM 7686</strain>
    </source>
</reference>
<proteinExistence type="predicted"/>
<dbReference type="STRING" id="1367847.JCM7686_3363"/>
<organism evidence="1 2">
    <name type="scientific">Paracoccus aminophilus JCM 7686</name>
    <dbReference type="NCBI Taxonomy" id="1367847"/>
    <lineage>
        <taxon>Bacteria</taxon>
        <taxon>Pseudomonadati</taxon>
        <taxon>Pseudomonadota</taxon>
        <taxon>Alphaproteobacteria</taxon>
        <taxon>Rhodobacterales</taxon>
        <taxon>Paracoccaceae</taxon>
        <taxon>Paracoccus</taxon>
    </lineage>
</organism>
<keyword evidence="2" id="KW-1185">Reference proteome</keyword>
<name>S5YG08_PARAH</name>
<sequence>MMFDATAARSSHMPQTRAVEIRIHRSIAEIAAPDWDACFPGNPEGHAYLLATERAGIEGFGWRYLTAQEGGRIIAAMPAFLTDYALETTVDNPRLRGIVARIRKSWRRFLVLKLACLGSPCTETGRPGFHPLLDEARRPTLMAQLIAAFEAMAKAEGCALRGLKDMPETELPALRPVIDAAGYAALPGLATAWLDIDFDSEDDYLAQLSARTRKDMRRKLKSRAQVSVEHVTDLAPVLDRYMALYNATRDRSDWQFEALTADYFTAILRDMPGRSFCTLYRVEGRLLAANFFVANEDVLIDKFFCMDAEEGRAYNLYYLSWFNNIAYCLEHGIARYQSGQAYYDNKLRLGSQLTANFMFFRHRNPILQRVLRWVSPLFAIEESAEKSE</sequence>
<dbReference type="InterPro" id="IPR016181">
    <property type="entry name" value="Acyl_CoA_acyltransferase"/>
</dbReference>
<dbReference type="KEGG" id="pami:JCM7686_3363"/>
<evidence type="ECO:0000313" key="2">
    <source>
        <dbReference type="Proteomes" id="UP000015480"/>
    </source>
</evidence>
<gene>
    <name evidence="1" type="ORF">JCM7686_3363</name>
</gene>